<evidence type="ECO:0000313" key="4">
    <source>
        <dbReference type="RefSeq" id="XP_060040860.1"/>
    </source>
</evidence>
<feature type="region of interest" description="Disordered" evidence="1">
    <location>
        <begin position="1"/>
        <end position="59"/>
    </location>
</feature>
<dbReference type="InterPro" id="IPR029307">
    <property type="entry name" value="INT_SG_DDX_CT_C"/>
</dbReference>
<proteinExistence type="predicted"/>
<accession>A0ABM3WWB4</accession>
<dbReference type="InterPro" id="IPR051113">
    <property type="entry name" value="Integrator_subunit6"/>
</dbReference>
<keyword evidence="3" id="KW-1185">Reference proteome</keyword>
<dbReference type="PANTHER" id="PTHR12957:SF22">
    <property type="entry name" value="INTEGRATOR COMPLEX SUBUNIT 6-LIKE"/>
    <property type="match status" value="1"/>
</dbReference>
<dbReference type="Proteomes" id="UP001652624">
    <property type="component" value="Unplaced"/>
</dbReference>
<evidence type="ECO:0000256" key="1">
    <source>
        <dbReference type="SAM" id="MobiDB-lite"/>
    </source>
</evidence>
<protein>
    <submittedName>
        <fullName evidence="4">Integrator complex subunit 6-like</fullName>
    </submittedName>
</protein>
<evidence type="ECO:0000313" key="3">
    <source>
        <dbReference type="Proteomes" id="UP001652624"/>
    </source>
</evidence>
<name>A0ABM3WWB4_ERIEU</name>
<sequence length="262" mass="29172">MIDEADEFVVGPQNKVKRPGEPNSPLLSKRRRNSSLLWRKPQASPPVTNHVGGKGPPSASWIPSYPNLVHTDTTVNHDVQGKMENGQIPSNIFVSKSASAELVNLAAESTPPNQLDFLSDDFVSLRRDGLIHKPGSNALASGTKNSNVSVEDRKVSAASTLGTMPNVLQITPAMAQGINADIKHQLMKEVRKFGRKYERIFILLEEVQGPLAVKKQFVEFTIKEAARFKRRVLIQYLEKIIEKIDSHHFLNNINYINSRSLC</sequence>
<feature type="domain" description="INTS6/SAGE1/DDX26B/CT45 C-terminal" evidence="2">
    <location>
        <begin position="178"/>
        <end position="239"/>
    </location>
</feature>
<dbReference type="RefSeq" id="XP_060040860.1">
    <property type="nucleotide sequence ID" value="XM_060184877.1"/>
</dbReference>
<evidence type="ECO:0000259" key="2">
    <source>
        <dbReference type="Pfam" id="PF15300"/>
    </source>
</evidence>
<organism evidence="3 4">
    <name type="scientific">Erinaceus europaeus</name>
    <name type="common">Western European hedgehog</name>
    <dbReference type="NCBI Taxonomy" id="9365"/>
    <lineage>
        <taxon>Eukaryota</taxon>
        <taxon>Metazoa</taxon>
        <taxon>Chordata</taxon>
        <taxon>Craniata</taxon>
        <taxon>Vertebrata</taxon>
        <taxon>Euteleostomi</taxon>
        <taxon>Mammalia</taxon>
        <taxon>Eutheria</taxon>
        <taxon>Laurasiatheria</taxon>
        <taxon>Eulipotyphla</taxon>
        <taxon>Erinaceidae</taxon>
        <taxon>Erinaceinae</taxon>
        <taxon>Erinaceus</taxon>
    </lineage>
</organism>
<gene>
    <name evidence="4" type="primary">LOC132532443</name>
</gene>
<dbReference type="GeneID" id="132532443"/>
<dbReference type="Pfam" id="PF15300">
    <property type="entry name" value="INT_SG_DDX_CT_C"/>
    <property type="match status" value="1"/>
</dbReference>
<dbReference type="PANTHER" id="PTHR12957">
    <property type="entry name" value="DEAD/H BOX POLYPEPTIDE 26/DICE1-RELATED"/>
    <property type="match status" value="1"/>
</dbReference>
<reference evidence="4" key="1">
    <citation type="submission" date="2025-08" db="UniProtKB">
        <authorList>
            <consortium name="RefSeq"/>
        </authorList>
    </citation>
    <scope>IDENTIFICATION</scope>
</reference>